<dbReference type="AlphaFoldDB" id="A0A5S3QM20"/>
<protein>
    <recommendedName>
        <fullName evidence="4">Right-handed parallel beta-helix repeat-containing protein</fullName>
    </recommendedName>
</protein>
<keyword evidence="1" id="KW-0472">Membrane</keyword>
<keyword evidence="1" id="KW-0812">Transmembrane</keyword>
<comment type="caution">
    <text evidence="2">The sequence shown here is derived from an EMBL/GenBank/DDBJ whole genome shotgun (WGS) entry which is preliminary data.</text>
</comment>
<evidence type="ECO:0000256" key="1">
    <source>
        <dbReference type="SAM" id="Phobius"/>
    </source>
</evidence>
<feature type="transmembrane region" description="Helical" evidence="1">
    <location>
        <begin position="12"/>
        <end position="29"/>
    </location>
</feature>
<reference evidence="2 3" key="1">
    <citation type="submission" date="2019-05" db="EMBL/GenBank/DDBJ databases">
        <authorList>
            <person name="Zhang J.-Y."/>
            <person name="Feg X."/>
            <person name="Du Z.-J."/>
        </authorList>
    </citation>
    <scope>NUCLEOTIDE SEQUENCE [LARGE SCALE GENOMIC DNA]</scope>
    <source>
        <strain evidence="2 3">RZ26</strain>
    </source>
</reference>
<dbReference type="InterPro" id="IPR011050">
    <property type="entry name" value="Pectin_lyase_fold/virulence"/>
</dbReference>
<keyword evidence="3" id="KW-1185">Reference proteome</keyword>
<proteinExistence type="predicted"/>
<organism evidence="2 3">
    <name type="scientific">Maribacter algarum</name>
    <name type="common">ex Zhang et al. 2020</name>
    <dbReference type="NCBI Taxonomy" id="2578118"/>
    <lineage>
        <taxon>Bacteria</taxon>
        <taxon>Pseudomonadati</taxon>
        <taxon>Bacteroidota</taxon>
        <taxon>Flavobacteriia</taxon>
        <taxon>Flavobacteriales</taxon>
        <taxon>Flavobacteriaceae</taxon>
        <taxon>Maribacter</taxon>
    </lineage>
</organism>
<dbReference type="Proteomes" id="UP000310314">
    <property type="component" value="Unassembled WGS sequence"/>
</dbReference>
<dbReference type="InterPro" id="IPR012334">
    <property type="entry name" value="Pectin_lyas_fold"/>
</dbReference>
<dbReference type="SUPFAM" id="SSF51126">
    <property type="entry name" value="Pectin lyase-like"/>
    <property type="match status" value="1"/>
</dbReference>
<name>A0A5S3QM20_9FLAO</name>
<dbReference type="OrthoDB" id="6198791at2"/>
<evidence type="ECO:0000313" key="2">
    <source>
        <dbReference type="EMBL" id="TMM58944.1"/>
    </source>
</evidence>
<dbReference type="EMBL" id="VATY01000001">
    <property type="protein sequence ID" value="TMM58944.1"/>
    <property type="molecule type" value="Genomic_DNA"/>
</dbReference>
<dbReference type="Gene3D" id="2.160.20.10">
    <property type="entry name" value="Single-stranded right-handed beta-helix, Pectin lyase-like"/>
    <property type="match status" value="1"/>
</dbReference>
<keyword evidence="1" id="KW-1133">Transmembrane helix</keyword>
<gene>
    <name evidence="2" type="ORF">FEE95_05795</name>
</gene>
<dbReference type="RefSeq" id="WP_138656877.1">
    <property type="nucleotide sequence ID" value="NZ_VATY01000001.1"/>
</dbReference>
<sequence length="876" mass="99658">MNQPHFKNKELYLILGLIVLVIGLFAFKSKNSIKNNVSDSIFDHTLSYNNSFEQLPEPYERFTRDEPIDIILDSTQGRFERIKALKFDAHFFQNKIYREVVLIKKATPNDTLIESIRLDIYPTERKKGERKYITYSANTITYSHNGLNYYVAKQVLPNIEIAKIVPYTKNWQTAIPTIDNSILSSKEVIQSRIKEQGKIDSLTIGLNTETSAYELLFAKTLGNNRIPYISAGENFKETDVLKNSESFNAYLKEKGLQLVYIEDDISFWESLTQRKSVPEVEYLNLDNLLITPKFMVYIEGGHEFEEVFDIEKLATYYSLLSLYSNRTNNSLYLNYNEKTGLLEPFHVTKDLGRLNTYIKNLKIQDITFAEQYAQQLAQMATLQDVQELVSKNRRELKEILEVTHQNNPKNLFEMELFQHNKLVLEKSLNPSTITKMALVRYDENQIEVEIQNLTNFPLEVEELSYKQEKFITGPPIENLIIMPSEKTKVVFSLPDSYDNLFVQKKKKTTGFVFEKDIFSLSVGYRLVGTFGVKYNEITPFKDLDELSEDDDLLRVNSDLSQFEFIAIDEENKEIKFASDSIVLSSPLLLPAGYVVNAKSGLQIDIKSGGKIISKSPLNFQGSKEKPIKIHSSDRKGQGIFVVSAKETSELNYVEFDNLTNQTHGLWDLTGAVVFYESPVNLDHVLIADNSCEDGLNIIRTHFTMKNTTFRNTQSDAFDGDFVQGTLTNCTFENLGNDAVDVSGSKLEMYDLKIIKAGDKALSAGEDSVMKAERITIDQCEIAVAGKDLSIVEVQGAKITNSKLGFTAFQKKPEFGASNITADNVKMTQVETEYLIENKSSLLLNGEQAETIEAVKEQMYGVEFGVDSKETRVKKTQ</sequence>
<evidence type="ECO:0000313" key="3">
    <source>
        <dbReference type="Proteomes" id="UP000310314"/>
    </source>
</evidence>
<evidence type="ECO:0008006" key="4">
    <source>
        <dbReference type="Google" id="ProtNLM"/>
    </source>
</evidence>
<accession>A0A5S3QM20</accession>